<dbReference type="InterPro" id="IPR051156">
    <property type="entry name" value="Mito/Outer_Membr_Metalloprot"/>
</dbReference>
<proteinExistence type="inferred from homology"/>
<gene>
    <name evidence="8" type="ORF">C5O19_11640</name>
</gene>
<evidence type="ECO:0000256" key="1">
    <source>
        <dbReference type="ARBA" id="ARBA00022670"/>
    </source>
</evidence>
<dbReference type="GO" id="GO:0051603">
    <property type="term" value="P:proteolysis involved in protein catabolic process"/>
    <property type="evidence" value="ECO:0007669"/>
    <property type="project" value="TreeGrafter"/>
</dbReference>
<name>A0A2S7IR93_9BACT</name>
<protein>
    <submittedName>
        <fullName evidence="8">Peptidase M48</fullName>
    </submittedName>
</protein>
<evidence type="ECO:0000259" key="7">
    <source>
        <dbReference type="Pfam" id="PF01435"/>
    </source>
</evidence>
<keyword evidence="9" id="KW-1185">Reference proteome</keyword>
<comment type="cofactor">
    <cofactor evidence="6">
        <name>Zn(2+)</name>
        <dbReference type="ChEBI" id="CHEBI:29105"/>
    </cofactor>
    <text evidence="6">Binds 1 zinc ion per subunit.</text>
</comment>
<keyword evidence="4 6" id="KW-0862">Zinc</keyword>
<dbReference type="PANTHER" id="PTHR22726:SF24">
    <property type="entry name" value="M48 FAMILY METALLOPEPTIDASE"/>
    <property type="match status" value="1"/>
</dbReference>
<feature type="domain" description="Peptidase M48" evidence="7">
    <location>
        <begin position="62"/>
        <end position="263"/>
    </location>
</feature>
<dbReference type="Gene3D" id="3.30.2010.10">
    <property type="entry name" value="Metalloproteases ('zincins'), catalytic domain"/>
    <property type="match status" value="1"/>
</dbReference>
<keyword evidence="1 6" id="KW-0645">Protease</keyword>
<evidence type="ECO:0000256" key="6">
    <source>
        <dbReference type="RuleBase" id="RU003983"/>
    </source>
</evidence>
<evidence type="ECO:0000256" key="2">
    <source>
        <dbReference type="ARBA" id="ARBA00022723"/>
    </source>
</evidence>
<reference evidence="9" key="1">
    <citation type="submission" date="2018-02" db="EMBL/GenBank/DDBJ databases">
        <title>Genome sequencing of Solimonas sp. HR-BB.</title>
        <authorList>
            <person name="Lee Y."/>
            <person name="Jeon C.O."/>
        </authorList>
    </citation>
    <scope>NUCLEOTIDE SEQUENCE [LARGE SCALE GENOMIC DNA]</scope>
    <source>
        <strain evidence="9">HR-U</strain>
    </source>
</reference>
<dbReference type="GO" id="GO:0046872">
    <property type="term" value="F:metal ion binding"/>
    <property type="evidence" value="ECO:0007669"/>
    <property type="project" value="UniProtKB-KW"/>
</dbReference>
<evidence type="ECO:0000313" key="8">
    <source>
        <dbReference type="EMBL" id="PQA60235.1"/>
    </source>
</evidence>
<dbReference type="Pfam" id="PF01435">
    <property type="entry name" value="Peptidase_M48"/>
    <property type="match status" value="1"/>
</dbReference>
<evidence type="ECO:0000256" key="5">
    <source>
        <dbReference type="ARBA" id="ARBA00023049"/>
    </source>
</evidence>
<organism evidence="8 9">
    <name type="scientific">Siphonobacter curvatus</name>
    <dbReference type="NCBI Taxonomy" id="2094562"/>
    <lineage>
        <taxon>Bacteria</taxon>
        <taxon>Pseudomonadati</taxon>
        <taxon>Bacteroidota</taxon>
        <taxon>Cytophagia</taxon>
        <taxon>Cytophagales</taxon>
        <taxon>Cytophagaceae</taxon>
        <taxon>Siphonobacter</taxon>
    </lineage>
</organism>
<keyword evidence="3 6" id="KW-0378">Hydrolase</keyword>
<dbReference type="PANTHER" id="PTHR22726">
    <property type="entry name" value="METALLOENDOPEPTIDASE OMA1"/>
    <property type="match status" value="1"/>
</dbReference>
<dbReference type="EMBL" id="PTRA01000001">
    <property type="protein sequence ID" value="PQA60235.1"/>
    <property type="molecule type" value="Genomic_DNA"/>
</dbReference>
<dbReference type="CDD" id="cd07331">
    <property type="entry name" value="M48C_Oma1_like"/>
    <property type="match status" value="1"/>
</dbReference>
<keyword evidence="2" id="KW-0479">Metal-binding</keyword>
<dbReference type="AlphaFoldDB" id="A0A2S7IR93"/>
<dbReference type="RefSeq" id="WP_104712305.1">
    <property type="nucleotide sequence ID" value="NZ_PTRA01000001.1"/>
</dbReference>
<dbReference type="InterPro" id="IPR001915">
    <property type="entry name" value="Peptidase_M48"/>
</dbReference>
<dbReference type="GO" id="GO:0004222">
    <property type="term" value="F:metalloendopeptidase activity"/>
    <property type="evidence" value="ECO:0007669"/>
    <property type="project" value="InterPro"/>
</dbReference>
<evidence type="ECO:0000313" key="9">
    <source>
        <dbReference type="Proteomes" id="UP000239590"/>
    </source>
</evidence>
<evidence type="ECO:0000256" key="4">
    <source>
        <dbReference type="ARBA" id="ARBA00022833"/>
    </source>
</evidence>
<accession>A0A2S7IR93</accession>
<comment type="similarity">
    <text evidence="6">Belongs to the peptidase M48 family.</text>
</comment>
<dbReference type="Proteomes" id="UP000239590">
    <property type="component" value="Unassembled WGS sequence"/>
</dbReference>
<keyword evidence="5 6" id="KW-0482">Metalloprotease</keyword>
<dbReference type="GO" id="GO:0016020">
    <property type="term" value="C:membrane"/>
    <property type="evidence" value="ECO:0007669"/>
    <property type="project" value="TreeGrafter"/>
</dbReference>
<dbReference type="OrthoDB" id="9810445at2"/>
<sequence>MKRTFALGIVLATTIWACSRVPISNRNQLLLVSDAEMNQQALVSYKQFLDTNKVISNSNANTQMVKRVGERIAAAATKYFNDIKHPEYLDGYNWEFNLVQDNQVNAWCMPGGKVVVYTGLIPVAQTEAGLATVMGHEISHAIAKHGSERVSQQYVAQGLLTGGQVALGVANANKPTQARNVWSTVFNVAAPIGANLAILRYSRQHESEADHLGLIFMAMAGYDPKEAVTFWGRMAEASKNAQKPPVLLSSHPSDQQRINDLKKLLPEAEKYYARR</sequence>
<comment type="caution">
    <text evidence="8">The sequence shown here is derived from an EMBL/GenBank/DDBJ whole genome shotgun (WGS) entry which is preliminary data.</text>
</comment>
<evidence type="ECO:0000256" key="3">
    <source>
        <dbReference type="ARBA" id="ARBA00022801"/>
    </source>
</evidence>